<keyword evidence="12 15" id="KW-0472">Membrane</keyword>
<evidence type="ECO:0000256" key="9">
    <source>
        <dbReference type="ARBA" id="ARBA00022989"/>
    </source>
</evidence>
<dbReference type="GO" id="GO:0003723">
    <property type="term" value="F:RNA binding"/>
    <property type="evidence" value="ECO:0007669"/>
    <property type="project" value="UniProtKB-UniRule"/>
</dbReference>
<dbReference type="AlphaFoldDB" id="A0A068UE65"/>
<comment type="similarity">
    <text evidence="2">Belongs to the synaptotagmin family.</text>
</comment>
<dbReference type="GO" id="GO:0008289">
    <property type="term" value="F:lipid binding"/>
    <property type="evidence" value="ECO:0007669"/>
    <property type="project" value="UniProtKB-KW"/>
</dbReference>
<keyword evidence="3" id="KW-0813">Transport</keyword>
<evidence type="ECO:0000313" key="19">
    <source>
        <dbReference type="EMBL" id="CDP06746.1"/>
    </source>
</evidence>
<dbReference type="CDD" id="cd00030">
    <property type="entry name" value="C2"/>
    <property type="match status" value="1"/>
</dbReference>
<feature type="domain" description="RRM" evidence="17">
    <location>
        <begin position="797"/>
        <end position="875"/>
    </location>
</feature>
<keyword evidence="5" id="KW-0479">Metal-binding</keyword>
<dbReference type="OMA" id="FKICETN"/>
<keyword evidence="6" id="KW-0677">Repeat</keyword>
<feature type="region of interest" description="Disordered" evidence="14">
    <location>
        <begin position="766"/>
        <end position="789"/>
    </location>
</feature>
<dbReference type="GO" id="GO:0005783">
    <property type="term" value="C:endoplasmic reticulum"/>
    <property type="evidence" value="ECO:0007669"/>
    <property type="project" value="TreeGrafter"/>
</dbReference>
<dbReference type="GO" id="GO:0046872">
    <property type="term" value="F:metal ion binding"/>
    <property type="evidence" value="ECO:0007669"/>
    <property type="project" value="UniProtKB-KW"/>
</dbReference>
<keyword evidence="10" id="KW-0445">Lipid transport</keyword>
<dbReference type="CDD" id="cd21608">
    <property type="entry name" value="RRM2_NsCP33_like"/>
    <property type="match status" value="1"/>
</dbReference>
<keyword evidence="9 15" id="KW-1133">Transmembrane helix</keyword>
<dbReference type="PROSITE" id="PS50004">
    <property type="entry name" value="C2"/>
    <property type="match status" value="2"/>
</dbReference>
<evidence type="ECO:0000259" key="18">
    <source>
        <dbReference type="PROSITE" id="PS51847"/>
    </source>
</evidence>
<evidence type="ECO:0000256" key="4">
    <source>
        <dbReference type="ARBA" id="ARBA00022692"/>
    </source>
</evidence>
<accession>A0A068UE65</accession>
<keyword evidence="8 13" id="KW-0694">RNA-binding</keyword>
<reference evidence="20" key="1">
    <citation type="journal article" date="2014" name="Science">
        <title>The coffee genome provides insight into the convergent evolution of caffeine biosynthesis.</title>
        <authorList>
            <person name="Denoeud F."/>
            <person name="Carretero-Paulet L."/>
            <person name="Dereeper A."/>
            <person name="Droc G."/>
            <person name="Guyot R."/>
            <person name="Pietrella M."/>
            <person name="Zheng C."/>
            <person name="Alberti A."/>
            <person name="Anthony F."/>
            <person name="Aprea G."/>
            <person name="Aury J.M."/>
            <person name="Bento P."/>
            <person name="Bernard M."/>
            <person name="Bocs S."/>
            <person name="Campa C."/>
            <person name="Cenci A."/>
            <person name="Combes M.C."/>
            <person name="Crouzillat D."/>
            <person name="Da Silva C."/>
            <person name="Daddiego L."/>
            <person name="De Bellis F."/>
            <person name="Dussert S."/>
            <person name="Garsmeur O."/>
            <person name="Gayraud T."/>
            <person name="Guignon V."/>
            <person name="Jahn K."/>
            <person name="Jamilloux V."/>
            <person name="Joet T."/>
            <person name="Labadie K."/>
            <person name="Lan T."/>
            <person name="Leclercq J."/>
            <person name="Lepelley M."/>
            <person name="Leroy T."/>
            <person name="Li L.T."/>
            <person name="Librado P."/>
            <person name="Lopez L."/>
            <person name="Munoz A."/>
            <person name="Noel B."/>
            <person name="Pallavicini A."/>
            <person name="Perrotta G."/>
            <person name="Poncet V."/>
            <person name="Pot D."/>
            <person name="Priyono X."/>
            <person name="Rigoreau M."/>
            <person name="Rouard M."/>
            <person name="Rozas J."/>
            <person name="Tranchant-Dubreuil C."/>
            <person name="VanBuren R."/>
            <person name="Zhang Q."/>
            <person name="Andrade A.C."/>
            <person name="Argout X."/>
            <person name="Bertrand B."/>
            <person name="de Kochko A."/>
            <person name="Graziosi G."/>
            <person name="Henry R.J."/>
            <person name="Jayarama X."/>
            <person name="Ming R."/>
            <person name="Nagai C."/>
            <person name="Rounsley S."/>
            <person name="Sankoff D."/>
            <person name="Giuliano G."/>
            <person name="Albert V.A."/>
            <person name="Wincker P."/>
            <person name="Lashermes P."/>
        </authorList>
    </citation>
    <scope>NUCLEOTIDE SEQUENCE [LARGE SCALE GENOMIC DNA]</scope>
    <source>
        <strain evidence="20">cv. DH200-94</strain>
    </source>
</reference>
<dbReference type="PANTHER" id="PTHR10774">
    <property type="entry name" value="EXTENDED SYNAPTOTAGMIN-RELATED"/>
    <property type="match status" value="1"/>
</dbReference>
<dbReference type="PROSITE" id="PS51847">
    <property type="entry name" value="SMP"/>
    <property type="match status" value="1"/>
</dbReference>
<organism evidence="19 20">
    <name type="scientific">Coffea canephora</name>
    <name type="common">Robusta coffee</name>
    <dbReference type="NCBI Taxonomy" id="49390"/>
    <lineage>
        <taxon>Eukaryota</taxon>
        <taxon>Viridiplantae</taxon>
        <taxon>Streptophyta</taxon>
        <taxon>Embryophyta</taxon>
        <taxon>Tracheophyta</taxon>
        <taxon>Spermatophyta</taxon>
        <taxon>Magnoliopsida</taxon>
        <taxon>eudicotyledons</taxon>
        <taxon>Gunneridae</taxon>
        <taxon>Pentapetalae</taxon>
        <taxon>asterids</taxon>
        <taxon>lamiids</taxon>
        <taxon>Gentianales</taxon>
        <taxon>Rubiaceae</taxon>
        <taxon>Ixoroideae</taxon>
        <taxon>Gardenieae complex</taxon>
        <taxon>Bertiereae - Coffeeae clade</taxon>
        <taxon>Coffeeae</taxon>
        <taxon>Coffea</taxon>
    </lineage>
</organism>
<dbReference type="InParanoid" id="A0A068UE65"/>
<evidence type="ECO:0000256" key="15">
    <source>
        <dbReference type="SAM" id="Phobius"/>
    </source>
</evidence>
<dbReference type="PROSITE" id="PS50102">
    <property type="entry name" value="RRM"/>
    <property type="match status" value="2"/>
</dbReference>
<evidence type="ECO:0000256" key="2">
    <source>
        <dbReference type="ARBA" id="ARBA00006996"/>
    </source>
</evidence>
<sequence>MGLLGTLVGIIGFGIGVPIGLVLGYLIFIYFEPQDVIKDPISRAPLEEIDSNSLVDLLPELPLWVMKPDYERVDWLNKFVRHMWPYLDKAICGAIKSAMKPYLAEYTGRFKVDSLEFEILSLGTLPPLIDGIKVYESNESQLFFELALRWAGNPNMILAAKLLSAKVTVQLIDLQISAAPRIVLRPIVPTFPCFSSVVVSLMQKPKIDFGLKVMGGDLMAIPGLYQFVQELISKEVAKLYLWPQTLEIPILDNSKARVKKPVGILRVKVLRAYKLLKKDFLGSSDPYVQLSLSGDTIPARKTSVKMNNLNPEWNEEFKLSVKDPYTQVLELRLYDWEKVGAHDNLGMQVVPLKQLTPYEKKELTLGLLNSTNNSDSHDKKPRGQIMLEITFVPFLEDSKKFSGVPDYARNGSTKEAPADNLSGAGLLLVTAIGAEDVEGKNHNNPYAVVLFKGEKKKTKSISKNRNPTWNEEFQFVLEEAPSTDQIHIEVLSKRRGIGFRSKESLGHVDINLADVVHNGRINEKYHLINSQDGKIHLEIQWKNRLGLSSPEKKKKVEQKENLIYSAYPSNPSKPANTLLLITHSLLIHIMAASASSLHFLSFTPQTTLSLSKPNATHLNSLSFLSPPPPSLTRCLSLNAFSSLHPRELSLPWSRKAAVSSDLDAIGVIDGEEELEDEVLGDGGSSPEEEPSFSPDLKLFVGNLPFSVDSAALAGLFERAGNVEMVEVIYDKVTGRSRGFGFVTMSTTEEVEAAEHQFNGYELEGRALRVNSGPPPPSRREAGSFRGARGGASIDNTNRVYVGNLAWGVDNLALETLFSEQGKVIEARVVYDRDSGRSRGFGFVTYSSADEVTNAIESLNGVDLNGRTIRVSPAEARPRRDF</sequence>
<dbReference type="SMART" id="SM00360">
    <property type="entry name" value="RRM"/>
    <property type="match status" value="2"/>
</dbReference>
<keyword evidence="4 15" id="KW-0812">Transmembrane</keyword>
<dbReference type="SUPFAM" id="SSF54928">
    <property type="entry name" value="RNA-binding domain, RBD"/>
    <property type="match status" value="2"/>
</dbReference>
<dbReference type="PRINTS" id="PR00360">
    <property type="entry name" value="C2DOMAIN"/>
</dbReference>
<evidence type="ECO:0000256" key="12">
    <source>
        <dbReference type="ARBA" id="ARBA00023136"/>
    </source>
</evidence>
<evidence type="ECO:0000256" key="8">
    <source>
        <dbReference type="ARBA" id="ARBA00022884"/>
    </source>
</evidence>
<dbReference type="InterPro" id="IPR031468">
    <property type="entry name" value="SMP_LBD"/>
</dbReference>
<evidence type="ECO:0000256" key="11">
    <source>
        <dbReference type="ARBA" id="ARBA00023121"/>
    </source>
</evidence>
<feature type="domain" description="C2" evidence="16">
    <location>
        <begin position="405"/>
        <end position="525"/>
    </location>
</feature>
<dbReference type="InterPro" id="IPR048289">
    <property type="entry name" value="RRM2_NsCP33-like"/>
</dbReference>
<dbReference type="Pfam" id="PF17047">
    <property type="entry name" value="SMP_LBD"/>
    <property type="match status" value="1"/>
</dbReference>
<proteinExistence type="inferred from homology"/>
<name>A0A068UE65_COFCA</name>
<dbReference type="SMART" id="SM00239">
    <property type="entry name" value="C2"/>
    <property type="match status" value="2"/>
</dbReference>
<evidence type="ECO:0000256" key="5">
    <source>
        <dbReference type="ARBA" id="ARBA00022723"/>
    </source>
</evidence>
<dbReference type="InterPro" id="IPR000008">
    <property type="entry name" value="C2_dom"/>
</dbReference>
<dbReference type="GO" id="GO:0006869">
    <property type="term" value="P:lipid transport"/>
    <property type="evidence" value="ECO:0007669"/>
    <property type="project" value="UniProtKB-KW"/>
</dbReference>
<dbReference type="InterPro" id="IPR045050">
    <property type="entry name" value="Synaptotagmin_plant"/>
</dbReference>
<feature type="domain" description="RRM" evidence="17">
    <location>
        <begin position="696"/>
        <end position="774"/>
    </location>
</feature>
<dbReference type="Gene3D" id="2.60.40.150">
    <property type="entry name" value="C2 domain"/>
    <property type="match status" value="2"/>
</dbReference>
<keyword evidence="7" id="KW-0106">Calcium</keyword>
<keyword evidence="11" id="KW-0446">Lipid-binding</keyword>
<dbReference type="SUPFAM" id="SSF49562">
    <property type="entry name" value="C2 domain (Calcium/lipid-binding domain, CaLB)"/>
    <property type="match status" value="2"/>
</dbReference>
<dbReference type="PANTHER" id="PTHR10774:SF217">
    <property type="entry name" value="OS06G0685300 PROTEIN"/>
    <property type="match status" value="1"/>
</dbReference>
<dbReference type="Gramene" id="CDP06746">
    <property type="protein sequence ID" value="CDP06746"/>
    <property type="gene ID" value="GSCOC_T00023698001"/>
</dbReference>
<evidence type="ECO:0000256" key="3">
    <source>
        <dbReference type="ARBA" id="ARBA00022448"/>
    </source>
</evidence>
<evidence type="ECO:0000256" key="1">
    <source>
        <dbReference type="ARBA" id="ARBA00004167"/>
    </source>
</evidence>
<dbReference type="GO" id="GO:0016020">
    <property type="term" value="C:membrane"/>
    <property type="evidence" value="ECO:0007669"/>
    <property type="project" value="UniProtKB-SubCell"/>
</dbReference>
<dbReference type="Gene3D" id="3.30.70.330">
    <property type="match status" value="2"/>
</dbReference>
<evidence type="ECO:0000256" key="10">
    <source>
        <dbReference type="ARBA" id="ARBA00023055"/>
    </source>
</evidence>
<feature type="transmembrane region" description="Helical" evidence="15">
    <location>
        <begin position="7"/>
        <end position="31"/>
    </location>
</feature>
<evidence type="ECO:0000256" key="7">
    <source>
        <dbReference type="ARBA" id="ARBA00022837"/>
    </source>
</evidence>
<evidence type="ECO:0000256" key="13">
    <source>
        <dbReference type="PROSITE-ProRule" id="PRU00176"/>
    </source>
</evidence>
<evidence type="ECO:0000313" key="20">
    <source>
        <dbReference type="Proteomes" id="UP000295252"/>
    </source>
</evidence>
<dbReference type="InterPro" id="IPR000504">
    <property type="entry name" value="RRM_dom"/>
</dbReference>
<dbReference type="Proteomes" id="UP000295252">
    <property type="component" value="Chromosome VIII"/>
</dbReference>
<gene>
    <name evidence="19" type="ORF">GSCOC_T00023698001</name>
</gene>
<dbReference type="PhylomeDB" id="A0A068UE65"/>
<keyword evidence="20" id="KW-1185">Reference proteome</keyword>
<protein>
    <submittedName>
        <fullName evidence="19">Uncharacterized protein</fullName>
    </submittedName>
</protein>
<comment type="subcellular location">
    <subcellularLocation>
        <location evidence="1">Membrane</location>
        <topology evidence="1">Single-pass membrane protein</topology>
    </subcellularLocation>
</comment>
<dbReference type="STRING" id="49390.A0A068UE65"/>
<dbReference type="EMBL" id="HG739106">
    <property type="protein sequence ID" value="CDP06746.1"/>
    <property type="molecule type" value="Genomic_DNA"/>
</dbReference>
<dbReference type="InterPro" id="IPR035979">
    <property type="entry name" value="RBD_domain_sf"/>
</dbReference>
<dbReference type="Pfam" id="PF00168">
    <property type="entry name" value="C2"/>
    <property type="match status" value="2"/>
</dbReference>
<dbReference type="Pfam" id="PF00076">
    <property type="entry name" value="RRM_1"/>
    <property type="match status" value="2"/>
</dbReference>
<evidence type="ECO:0000259" key="16">
    <source>
        <dbReference type="PROSITE" id="PS50004"/>
    </source>
</evidence>
<evidence type="ECO:0000256" key="6">
    <source>
        <dbReference type="ARBA" id="ARBA00022737"/>
    </source>
</evidence>
<dbReference type="FunFam" id="2.60.40.150:FF:000066">
    <property type="entry name" value="Extended synaptotagmin-2"/>
    <property type="match status" value="1"/>
</dbReference>
<feature type="domain" description="SMP-LTD" evidence="18">
    <location>
        <begin position="69"/>
        <end position="251"/>
    </location>
</feature>
<dbReference type="FunFam" id="2.60.40.150:FF:000102">
    <property type="entry name" value="Synaptotagmin-2 isoform A"/>
    <property type="match status" value="1"/>
</dbReference>
<evidence type="ECO:0000256" key="14">
    <source>
        <dbReference type="SAM" id="MobiDB-lite"/>
    </source>
</evidence>
<feature type="domain" description="C2" evidence="16">
    <location>
        <begin position="242"/>
        <end position="365"/>
    </location>
</feature>
<dbReference type="CDD" id="cd21677">
    <property type="entry name" value="SMP_SYT"/>
    <property type="match status" value="1"/>
</dbReference>
<dbReference type="InterPro" id="IPR039010">
    <property type="entry name" value="Synaptotagmin_SMP"/>
</dbReference>
<dbReference type="InterPro" id="IPR035892">
    <property type="entry name" value="C2_domain_sf"/>
</dbReference>
<evidence type="ECO:0000259" key="17">
    <source>
        <dbReference type="PROSITE" id="PS50102"/>
    </source>
</evidence>
<dbReference type="InterPro" id="IPR012677">
    <property type="entry name" value="Nucleotide-bd_a/b_plait_sf"/>
</dbReference>